<evidence type="ECO:0000256" key="1">
    <source>
        <dbReference type="SAM" id="Phobius"/>
    </source>
</evidence>
<organism evidence="2 3">
    <name type="scientific">Curtobacterium poinsettiae</name>
    <dbReference type="NCBI Taxonomy" id="159612"/>
    <lineage>
        <taxon>Bacteria</taxon>
        <taxon>Bacillati</taxon>
        <taxon>Actinomycetota</taxon>
        <taxon>Actinomycetes</taxon>
        <taxon>Micrococcales</taxon>
        <taxon>Microbacteriaceae</taxon>
        <taxon>Curtobacterium</taxon>
    </lineage>
</organism>
<reference evidence="2" key="1">
    <citation type="submission" date="2022-09" db="EMBL/GenBank/DDBJ databases">
        <title>Taxonomy of Curtobacterium flaccumfaciens.</title>
        <authorList>
            <person name="Osdaghi E."/>
            <person name="Taghavi S.M."/>
            <person name="Hamidizade M."/>
            <person name="Abachi H."/>
            <person name="Fazliarab A."/>
            <person name="Baeyen S."/>
            <person name="Portier P."/>
            <person name="Van Vaerenbergh J."/>
            <person name="Jacques M.-A."/>
        </authorList>
    </citation>
    <scope>NUCLEOTIDE SEQUENCE</scope>
    <source>
        <strain evidence="2">AGQB46</strain>
        <plasmid evidence="2">unnamed</plasmid>
    </source>
</reference>
<sequence>MMLKISRERGLVHDWLWDTQMRQLSRGLVGLLIVGWTAIAVGAVLLAVQLVGGAA</sequence>
<evidence type="ECO:0000313" key="3">
    <source>
        <dbReference type="Proteomes" id="UP001062223"/>
    </source>
</evidence>
<keyword evidence="2" id="KW-0614">Plasmid</keyword>
<feature type="transmembrane region" description="Helical" evidence="1">
    <location>
        <begin position="28"/>
        <end position="52"/>
    </location>
</feature>
<dbReference type="Proteomes" id="UP001062223">
    <property type="component" value="Plasmid unnamed"/>
</dbReference>
<protein>
    <submittedName>
        <fullName evidence="2">Uncharacterized protein</fullName>
    </submittedName>
</protein>
<name>A0A9Q9T5C8_9MICO</name>
<proteinExistence type="predicted"/>
<dbReference type="EMBL" id="CP106880">
    <property type="protein sequence ID" value="UYC82729.1"/>
    <property type="molecule type" value="Genomic_DNA"/>
</dbReference>
<gene>
    <name evidence="2" type="ORF">OE229_18025</name>
</gene>
<dbReference type="AlphaFoldDB" id="A0A9Q9T5C8"/>
<keyword evidence="1" id="KW-0812">Transmembrane</keyword>
<keyword evidence="1" id="KW-0472">Membrane</keyword>
<geneLocation type="plasmid" evidence="2 3">
    <name>unnamed</name>
</geneLocation>
<keyword evidence="1" id="KW-1133">Transmembrane helix</keyword>
<dbReference type="RefSeq" id="WP_214585429.1">
    <property type="nucleotide sequence ID" value="NZ_CP104936.1"/>
</dbReference>
<dbReference type="KEGG" id="cpoi:OE229_18025"/>
<accession>A0A9Q9T5C8</accession>
<evidence type="ECO:0000313" key="2">
    <source>
        <dbReference type="EMBL" id="UYC82729.1"/>
    </source>
</evidence>